<dbReference type="Gene3D" id="3.40.50.1820">
    <property type="entry name" value="alpha/beta hydrolase"/>
    <property type="match status" value="1"/>
</dbReference>
<keyword evidence="2" id="KW-0732">Signal</keyword>
<proteinExistence type="predicted"/>
<evidence type="ECO:0000259" key="3">
    <source>
        <dbReference type="Pfam" id="PF00326"/>
    </source>
</evidence>
<accession>A0A2N8L084</accession>
<dbReference type="AlphaFoldDB" id="A0A2N8L084"/>
<dbReference type="InterPro" id="IPR001375">
    <property type="entry name" value="Peptidase_S9_cat"/>
</dbReference>
<gene>
    <name evidence="4" type="ORF">C1O66_17330</name>
</gene>
<dbReference type="OrthoDB" id="4269629at2"/>
<organism evidence="4 5">
    <name type="scientific">Kinneretia aquatilis</name>
    <dbReference type="NCBI Taxonomy" id="2070761"/>
    <lineage>
        <taxon>Bacteria</taxon>
        <taxon>Pseudomonadati</taxon>
        <taxon>Pseudomonadota</taxon>
        <taxon>Betaproteobacteria</taxon>
        <taxon>Burkholderiales</taxon>
        <taxon>Sphaerotilaceae</taxon>
        <taxon>Roseateles</taxon>
    </lineage>
</organism>
<dbReference type="InterPro" id="IPR011042">
    <property type="entry name" value="6-blade_b-propeller_TolB-like"/>
</dbReference>
<keyword evidence="1" id="KW-0378">Hydrolase</keyword>
<evidence type="ECO:0000256" key="2">
    <source>
        <dbReference type="SAM" id="SignalP"/>
    </source>
</evidence>
<dbReference type="SUPFAM" id="SSF53474">
    <property type="entry name" value="alpha/beta-Hydrolases"/>
    <property type="match status" value="1"/>
</dbReference>
<dbReference type="PANTHER" id="PTHR42776">
    <property type="entry name" value="SERINE PEPTIDASE S9 FAMILY MEMBER"/>
    <property type="match status" value="1"/>
</dbReference>
<dbReference type="Gene3D" id="2.120.10.30">
    <property type="entry name" value="TolB, C-terminal domain"/>
    <property type="match status" value="1"/>
</dbReference>
<name>A0A2N8L084_9BURK</name>
<evidence type="ECO:0000256" key="1">
    <source>
        <dbReference type="ARBA" id="ARBA00022801"/>
    </source>
</evidence>
<sequence>MDNKNRRWILKGMAGSCIAQPALTAWADTEAVPKQHPIEAFARRPLMERIALSPNGERLAAIINNGSTSTLITRAFTGGPVQSVLSTENLEFNFKWIRWVNNDRLVLSLRFPSQRMINVVQSIPTMETRLMAVNADGSNLINLVKAKIGSNALRWAANQDRVIDWLPEDGKHILMHLPNSERSYTRVIFKINVDTGERVFYSGGRPEAVGWITDRQHRARVAMCMDELGEYSIWVCNTDGSNWRVLRQYAPGANHDLSVLGFGLDPEQLYVLATHKGLSAVHTLDLRDPKYPLTLKLGDEGYDLDGSLIYDARGEAVGINTTREGDSSVYFWDAKYKEWQKALDEALPNRFNQIGSVSGNGLRYVLRSSKTGLPATWYLGEEGDNPSIKQLAQMYPELNPSKLAVKQPISYKARDGLLIKGYLTHPLGAQKGKPLPLVLFPHGGPISDDGPEFDEWVSFMADRGYAVLQVNFRGSTGQGRAFMEAGLRRWGLEMQDDLTDAVAEFVKRGIADPDRVAIVGASYGGYAALMGAIKTPKLFKGAFAFAPVTDLLELTEEDGQDSSKETMRRQLGHYRDDAERLRATSPRFHADKIQVPIYLIHGTHDRQAMYRHSVWMAEALKAAGKPHEFVTLENGDHQLSHYPYRLRLFGDLEKFLAKTIGPGRITS</sequence>
<dbReference type="Proteomes" id="UP000235916">
    <property type="component" value="Unassembled WGS sequence"/>
</dbReference>
<reference evidence="4 5" key="1">
    <citation type="submission" date="2018-01" db="EMBL/GenBank/DDBJ databases">
        <title>Draft genome sequence of Paucibacter aquatile CR182 isolated from freshwater of the Nakdong River.</title>
        <authorList>
            <person name="Choi A."/>
            <person name="Chung E.J."/>
        </authorList>
    </citation>
    <scope>NUCLEOTIDE SEQUENCE [LARGE SCALE GENOMIC DNA]</scope>
    <source>
        <strain evidence="4 5">CR182</strain>
    </source>
</reference>
<dbReference type="EMBL" id="POSP01000003">
    <property type="protein sequence ID" value="PND39113.1"/>
    <property type="molecule type" value="Genomic_DNA"/>
</dbReference>
<evidence type="ECO:0000313" key="4">
    <source>
        <dbReference type="EMBL" id="PND39113.1"/>
    </source>
</evidence>
<dbReference type="InterPro" id="IPR029058">
    <property type="entry name" value="AB_hydrolase_fold"/>
</dbReference>
<feature type="domain" description="Peptidase S9 prolyl oligopeptidase catalytic" evidence="3">
    <location>
        <begin position="452"/>
        <end position="661"/>
    </location>
</feature>
<keyword evidence="5" id="KW-1185">Reference proteome</keyword>
<dbReference type="Pfam" id="PF00326">
    <property type="entry name" value="Peptidase_S9"/>
    <property type="match status" value="1"/>
</dbReference>
<comment type="caution">
    <text evidence="4">The sequence shown here is derived from an EMBL/GenBank/DDBJ whole genome shotgun (WGS) entry which is preliminary data.</text>
</comment>
<evidence type="ECO:0000313" key="5">
    <source>
        <dbReference type="Proteomes" id="UP000235916"/>
    </source>
</evidence>
<protein>
    <recommendedName>
        <fullName evidence="3">Peptidase S9 prolyl oligopeptidase catalytic domain-containing protein</fullName>
    </recommendedName>
</protein>
<dbReference type="GO" id="GO:0004252">
    <property type="term" value="F:serine-type endopeptidase activity"/>
    <property type="evidence" value="ECO:0007669"/>
    <property type="project" value="TreeGrafter"/>
</dbReference>
<dbReference type="GO" id="GO:0006508">
    <property type="term" value="P:proteolysis"/>
    <property type="evidence" value="ECO:0007669"/>
    <property type="project" value="InterPro"/>
</dbReference>
<dbReference type="SUPFAM" id="SSF82171">
    <property type="entry name" value="DPP6 N-terminal domain-like"/>
    <property type="match status" value="1"/>
</dbReference>
<feature type="signal peptide" evidence="2">
    <location>
        <begin position="1"/>
        <end position="27"/>
    </location>
</feature>
<dbReference type="RefSeq" id="WP_102769031.1">
    <property type="nucleotide sequence ID" value="NZ_POSP01000003.1"/>
</dbReference>
<dbReference type="PANTHER" id="PTHR42776:SF27">
    <property type="entry name" value="DIPEPTIDYL PEPTIDASE FAMILY MEMBER 6"/>
    <property type="match status" value="1"/>
</dbReference>
<feature type="chain" id="PRO_5014977135" description="Peptidase S9 prolyl oligopeptidase catalytic domain-containing protein" evidence="2">
    <location>
        <begin position="28"/>
        <end position="667"/>
    </location>
</feature>